<feature type="signal peptide" evidence="2">
    <location>
        <begin position="1"/>
        <end position="18"/>
    </location>
</feature>
<proteinExistence type="predicted"/>
<dbReference type="Proteomes" id="UP000242415">
    <property type="component" value="Unassembled WGS sequence"/>
</dbReference>
<dbReference type="RefSeq" id="WP_091559778.1">
    <property type="nucleotide sequence ID" value="NZ_FNPH01000008.1"/>
</dbReference>
<dbReference type="AlphaFoldDB" id="A0A1H3RNX1"/>
<gene>
    <name evidence="3" type="ORF">SAMN05444365_108145</name>
</gene>
<dbReference type="STRING" id="405436.SAMN05444365_108145"/>
<evidence type="ECO:0000256" key="2">
    <source>
        <dbReference type="SAM" id="SignalP"/>
    </source>
</evidence>
<feature type="chain" id="PRO_5039011338" description="Lipoprotein" evidence="2">
    <location>
        <begin position="19"/>
        <end position="174"/>
    </location>
</feature>
<evidence type="ECO:0008006" key="5">
    <source>
        <dbReference type="Google" id="ProtNLM"/>
    </source>
</evidence>
<name>A0A1H3RNX1_9ACTN</name>
<protein>
    <recommendedName>
        <fullName evidence="5">Lipoprotein</fullName>
    </recommendedName>
</protein>
<feature type="region of interest" description="Disordered" evidence="1">
    <location>
        <begin position="25"/>
        <end position="65"/>
    </location>
</feature>
<keyword evidence="4" id="KW-1185">Reference proteome</keyword>
<dbReference type="OrthoDB" id="3389462at2"/>
<organism evidence="3 4">
    <name type="scientific">Micromonospora pattaloongensis</name>
    <dbReference type="NCBI Taxonomy" id="405436"/>
    <lineage>
        <taxon>Bacteria</taxon>
        <taxon>Bacillati</taxon>
        <taxon>Actinomycetota</taxon>
        <taxon>Actinomycetes</taxon>
        <taxon>Micromonosporales</taxon>
        <taxon>Micromonosporaceae</taxon>
        <taxon>Micromonospora</taxon>
    </lineage>
</organism>
<evidence type="ECO:0000256" key="1">
    <source>
        <dbReference type="SAM" id="MobiDB-lite"/>
    </source>
</evidence>
<sequence length="174" mass="17555">MRRLLPIAVLAATLIGIAACSDGPDPDAGAAASPSVTSAAPAPTASGGATAGRGTPDTASSVPAGGNARQVCVAVQKKTSESVMVFVTELGRMMQASADNDTRAAQDAKRKAEAALAGWGRAVREEAAKATDPRLKSVLAEIGAEVGAMKAELDGVNQSKLDELQQRLDQLCAA</sequence>
<dbReference type="PROSITE" id="PS51257">
    <property type="entry name" value="PROKAR_LIPOPROTEIN"/>
    <property type="match status" value="1"/>
</dbReference>
<evidence type="ECO:0000313" key="4">
    <source>
        <dbReference type="Proteomes" id="UP000242415"/>
    </source>
</evidence>
<dbReference type="EMBL" id="FNPH01000008">
    <property type="protein sequence ID" value="SDZ26599.1"/>
    <property type="molecule type" value="Genomic_DNA"/>
</dbReference>
<keyword evidence="2" id="KW-0732">Signal</keyword>
<evidence type="ECO:0000313" key="3">
    <source>
        <dbReference type="EMBL" id="SDZ26599.1"/>
    </source>
</evidence>
<reference evidence="4" key="1">
    <citation type="submission" date="2016-10" db="EMBL/GenBank/DDBJ databases">
        <authorList>
            <person name="Varghese N."/>
            <person name="Submissions S."/>
        </authorList>
    </citation>
    <scope>NUCLEOTIDE SEQUENCE [LARGE SCALE GENOMIC DNA]</scope>
    <source>
        <strain evidence="4">DSM 45245</strain>
    </source>
</reference>
<accession>A0A1H3RNX1</accession>
<feature type="compositionally biased region" description="Low complexity" evidence="1">
    <location>
        <begin position="25"/>
        <end position="56"/>
    </location>
</feature>